<gene>
    <name evidence="2" type="ORF">NFC73_01565</name>
</gene>
<keyword evidence="1" id="KW-1133">Transmembrane helix</keyword>
<keyword evidence="1" id="KW-0472">Membrane</keyword>
<proteinExistence type="predicted"/>
<dbReference type="EMBL" id="JANCLV010000001">
    <property type="protein sequence ID" value="MCP8998426.1"/>
    <property type="molecule type" value="Genomic_DNA"/>
</dbReference>
<accession>A0ABT1LKR5</accession>
<sequence length="67" mass="7202">MHGFRIQLRTLAARLATSMRQAFLSEGGATSIEYSFLVVLIAAIIVTVVGLIGQHLLPGFQIVEAGF</sequence>
<protein>
    <submittedName>
        <fullName evidence="2">Flp family type IVb pilin</fullName>
    </submittedName>
</protein>
<name>A0ABT1LKR5_9MICC</name>
<dbReference type="RefSeq" id="WP_254747079.1">
    <property type="nucleotide sequence ID" value="NZ_JANCLV010000001.1"/>
</dbReference>
<reference evidence="2 3" key="1">
    <citation type="submission" date="2022-06" db="EMBL/GenBank/DDBJ databases">
        <title>Pseudarthrobacter sp. strain RMG13 Genome sequencing and assembly.</title>
        <authorList>
            <person name="Kim I."/>
        </authorList>
    </citation>
    <scope>NUCLEOTIDE SEQUENCE [LARGE SCALE GENOMIC DNA]</scope>
    <source>
        <strain evidence="2 3">RMG13</strain>
    </source>
</reference>
<evidence type="ECO:0000313" key="3">
    <source>
        <dbReference type="Proteomes" id="UP001524318"/>
    </source>
</evidence>
<comment type="caution">
    <text evidence="2">The sequence shown here is derived from an EMBL/GenBank/DDBJ whole genome shotgun (WGS) entry which is preliminary data.</text>
</comment>
<keyword evidence="1" id="KW-0812">Transmembrane</keyword>
<dbReference type="Proteomes" id="UP001524318">
    <property type="component" value="Unassembled WGS sequence"/>
</dbReference>
<evidence type="ECO:0000313" key="2">
    <source>
        <dbReference type="EMBL" id="MCP8998426.1"/>
    </source>
</evidence>
<keyword evidence="3" id="KW-1185">Reference proteome</keyword>
<organism evidence="2 3">
    <name type="scientific">Pseudarthrobacter humi</name>
    <dbReference type="NCBI Taxonomy" id="2952523"/>
    <lineage>
        <taxon>Bacteria</taxon>
        <taxon>Bacillati</taxon>
        <taxon>Actinomycetota</taxon>
        <taxon>Actinomycetes</taxon>
        <taxon>Micrococcales</taxon>
        <taxon>Micrococcaceae</taxon>
        <taxon>Pseudarthrobacter</taxon>
    </lineage>
</organism>
<evidence type="ECO:0000256" key="1">
    <source>
        <dbReference type="SAM" id="Phobius"/>
    </source>
</evidence>
<feature type="transmembrane region" description="Helical" evidence="1">
    <location>
        <begin position="34"/>
        <end position="52"/>
    </location>
</feature>